<comment type="caution">
    <text evidence="1">The sequence shown here is derived from an EMBL/GenBank/DDBJ whole genome shotgun (WGS) entry which is preliminary data.</text>
</comment>
<evidence type="ECO:0000313" key="2">
    <source>
        <dbReference type="Proteomes" id="UP000602510"/>
    </source>
</evidence>
<dbReference type="AlphaFoldDB" id="A0A833T1W5"/>
<reference evidence="1" key="1">
    <citation type="submission" date="2020-04" db="EMBL/GenBank/DDBJ databases">
        <title>Hybrid Assembly of Korean Phytophthora infestans isolates.</title>
        <authorList>
            <person name="Prokchorchik M."/>
            <person name="Lee Y."/>
            <person name="Seo J."/>
            <person name="Cho J.-H."/>
            <person name="Park Y.-E."/>
            <person name="Jang D.-C."/>
            <person name="Im J.-S."/>
            <person name="Choi J.-G."/>
            <person name="Park H.-J."/>
            <person name="Lee G.-B."/>
            <person name="Lee Y.-G."/>
            <person name="Hong S.-Y."/>
            <person name="Cho K."/>
            <person name="Sohn K.H."/>
        </authorList>
    </citation>
    <scope>NUCLEOTIDE SEQUENCE</scope>
    <source>
        <strain evidence="1">KR_1_A1</strain>
    </source>
</reference>
<proteinExistence type="predicted"/>
<gene>
    <name evidence="1" type="ORF">GN244_ATG01566</name>
</gene>
<name>A0A833T1W5_PHYIN</name>
<evidence type="ECO:0008006" key="3">
    <source>
        <dbReference type="Google" id="ProtNLM"/>
    </source>
</evidence>
<evidence type="ECO:0000313" key="1">
    <source>
        <dbReference type="EMBL" id="KAF4046007.1"/>
    </source>
</evidence>
<dbReference type="EMBL" id="WSZM01000033">
    <property type="protein sequence ID" value="KAF4046007.1"/>
    <property type="molecule type" value="Genomic_DNA"/>
</dbReference>
<organism evidence="1 2">
    <name type="scientific">Phytophthora infestans</name>
    <name type="common">Potato late blight agent</name>
    <name type="synonym">Botrytis infestans</name>
    <dbReference type="NCBI Taxonomy" id="4787"/>
    <lineage>
        <taxon>Eukaryota</taxon>
        <taxon>Sar</taxon>
        <taxon>Stramenopiles</taxon>
        <taxon>Oomycota</taxon>
        <taxon>Peronosporomycetes</taxon>
        <taxon>Peronosporales</taxon>
        <taxon>Peronosporaceae</taxon>
        <taxon>Phytophthora</taxon>
    </lineage>
</organism>
<dbReference type="Proteomes" id="UP000602510">
    <property type="component" value="Unassembled WGS sequence"/>
</dbReference>
<sequence>MDEYKLDKICAHPAQRFQQEPEYIDSAYAYDGELLIPNSTYHMAPVRLPVRDTILLRALHAYHDSAVSAHLGVTKTYLAV</sequence>
<accession>A0A833T1W5</accession>
<protein>
    <recommendedName>
        <fullName evidence="3">Integrase zinc-binding domain-containing protein</fullName>
    </recommendedName>
</protein>
<keyword evidence="2" id="KW-1185">Reference proteome</keyword>